<keyword evidence="3" id="KW-1185">Reference proteome</keyword>
<dbReference type="NCBIfam" id="NF004846">
    <property type="entry name" value="PRK06197.1"/>
    <property type="match status" value="1"/>
</dbReference>
<evidence type="ECO:0000313" key="2">
    <source>
        <dbReference type="EMBL" id="OQP39323.1"/>
    </source>
</evidence>
<dbReference type="InterPro" id="IPR002347">
    <property type="entry name" value="SDR_fam"/>
</dbReference>
<evidence type="ECO:0000256" key="1">
    <source>
        <dbReference type="ARBA" id="ARBA00023002"/>
    </source>
</evidence>
<dbReference type="EMBL" id="LWBO01000084">
    <property type="protein sequence ID" value="OQP39323.1"/>
    <property type="molecule type" value="Genomic_DNA"/>
</dbReference>
<proteinExistence type="predicted"/>
<sequence length="318" mass="34788">MWTKNSIPDLTNKIVIVTGANTGLGFETALALYEKGAHVVLACRDLYKANQAIEKIKQHKGTGTLEAAKLNLESLKQINEFCEAFIQKHRQLDMLINNAGVAMPPASKTNEGYELQFGVNFLGHFALTGLLFPLLLATPKSRIVTVSSNGYQGAIIDFDNLRSEKDYNAIREYRQSKLANLIFSIELNRRIKAKGQKILSIAAQPGANKTELTRHLSEEEIAIGIDRLGEFMEPWQGALSLLYAAVSYEAVGGSMYEPENGGLRGYPTLATIQKNAMDEAVAIKLWHFAEQATGIHFPGSLPANTLAGCVTFTVTIAS</sequence>
<dbReference type="RefSeq" id="WP_014216895.1">
    <property type="nucleotide sequence ID" value="NZ_LWBO01000084.1"/>
</dbReference>
<keyword evidence="1" id="KW-0560">Oxidoreductase</keyword>
<dbReference type="PANTHER" id="PTHR43157">
    <property type="entry name" value="PHOSPHATIDYLINOSITOL-GLYCAN BIOSYNTHESIS CLASS F PROTEIN-RELATED"/>
    <property type="match status" value="1"/>
</dbReference>
<dbReference type="Gene3D" id="3.40.50.720">
    <property type="entry name" value="NAD(P)-binding Rossmann-like Domain"/>
    <property type="match status" value="1"/>
</dbReference>
<comment type="caution">
    <text evidence="2">The sequence shown here is derived from an EMBL/GenBank/DDBJ whole genome shotgun (WGS) entry which is preliminary data.</text>
</comment>
<dbReference type="Pfam" id="PF00106">
    <property type="entry name" value="adh_short"/>
    <property type="match status" value="1"/>
</dbReference>
<dbReference type="PRINTS" id="PR00081">
    <property type="entry name" value="GDHRDH"/>
</dbReference>
<dbReference type="PANTHER" id="PTHR43157:SF31">
    <property type="entry name" value="PHOSPHATIDYLINOSITOL-GLYCAN BIOSYNTHESIS CLASS F PROTEIN"/>
    <property type="match status" value="1"/>
</dbReference>
<dbReference type="SUPFAM" id="SSF51735">
    <property type="entry name" value="NAD(P)-binding Rossmann-fold domains"/>
    <property type="match status" value="1"/>
</dbReference>
<evidence type="ECO:0000313" key="3">
    <source>
        <dbReference type="Proteomes" id="UP000192277"/>
    </source>
</evidence>
<gene>
    <name evidence="2" type="ORF">A4D02_18570</name>
</gene>
<reference evidence="2 3" key="1">
    <citation type="submission" date="2016-04" db="EMBL/GenBank/DDBJ databases">
        <authorList>
            <person name="Chen L."/>
            <person name="Zhuang W."/>
            <person name="Wang G."/>
        </authorList>
    </citation>
    <scope>NUCLEOTIDE SEQUENCE [LARGE SCALE GENOMIC DNA]</scope>
    <source>
        <strain evidence="3">GR20</strain>
    </source>
</reference>
<dbReference type="InterPro" id="IPR036291">
    <property type="entry name" value="NAD(P)-bd_dom_sf"/>
</dbReference>
<name>A0ABX3NM82_9BACT</name>
<accession>A0ABX3NM82</accession>
<dbReference type="Proteomes" id="UP000192277">
    <property type="component" value="Unassembled WGS sequence"/>
</dbReference>
<organism evidence="2 3">
    <name type="scientific">Niastella koreensis</name>
    <dbReference type="NCBI Taxonomy" id="354356"/>
    <lineage>
        <taxon>Bacteria</taxon>
        <taxon>Pseudomonadati</taxon>
        <taxon>Bacteroidota</taxon>
        <taxon>Chitinophagia</taxon>
        <taxon>Chitinophagales</taxon>
        <taxon>Chitinophagaceae</taxon>
        <taxon>Niastella</taxon>
    </lineage>
</organism>
<protein>
    <submittedName>
        <fullName evidence="2">Short-chain dehydrogenase</fullName>
    </submittedName>
</protein>